<accession>A0A0E9MLV8</accession>
<reference evidence="2 3" key="1">
    <citation type="submission" date="2015-04" db="EMBL/GenBank/DDBJ databases">
        <title>Whole genome shotgun sequence of Sphingomonas changbaiensis NBRC 104936.</title>
        <authorList>
            <person name="Katano-Makiyama Y."/>
            <person name="Hosoyama A."/>
            <person name="Hashimoto M."/>
            <person name="Noguchi M."/>
            <person name="Tsuchikane K."/>
            <person name="Ohji S."/>
            <person name="Yamazoe A."/>
            <person name="Ichikawa N."/>
            <person name="Kimura A."/>
            <person name="Fujita N."/>
        </authorList>
    </citation>
    <scope>NUCLEOTIDE SEQUENCE [LARGE SCALE GENOMIC DNA]</scope>
    <source>
        <strain evidence="2 3">NBRC 104936</strain>
    </source>
</reference>
<protein>
    <recommendedName>
        <fullName evidence="1">Beta-lactamase-related domain-containing protein</fullName>
    </recommendedName>
</protein>
<dbReference type="OrthoDB" id="113033at2"/>
<dbReference type="InterPro" id="IPR023650">
    <property type="entry name" value="Beta-lactam_class-A_AS"/>
</dbReference>
<evidence type="ECO:0000259" key="1">
    <source>
        <dbReference type="Pfam" id="PF00144"/>
    </source>
</evidence>
<dbReference type="Proteomes" id="UP000033202">
    <property type="component" value="Unassembled WGS sequence"/>
</dbReference>
<sequence>MFDRRGLIAGGAALALVGTGKAAPRLPRSLTDTLTARMAEDKVVGAALSVVRGGAIVAFWAHGLASIPFDVPVRQDTLFQIGSVAKHVTALAVLQLMEAGRVALDDPIGRHVKDLPQHWRRISIRNLLHQTSGLPDYVDFLSDWDRRQPRNVVTFALGMMPLLFAPGEAWHYSNTNYLVLGWLIEDVSGQSYADYVRLRLFAPARLPEARADAAQHPVANRAEPYDATEGEVRHAVRMADDVSAAADGGLLFSARDWAPWSRALAAPGLVSQGSLDAMFTPAILSTGREVPYGYGWFLGKTRGAPYHWHSGSVPGFVTQVTRLPARDLLAVLTINSTTGDGTLADVPMMAMEAIAPGSTYLSLPDGPEATEPRRSRLVAMLTGGGRDADWIAPELAREFRAVAPHDPPAIYSPIAGIRLVESYPAVGGTMERYRVSAGNRDRYVLAGWTSDGQLFIIA</sequence>
<keyword evidence="3" id="KW-1185">Reference proteome</keyword>
<dbReference type="InterPro" id="IPR001466">
    <property type="entry name" value="Beta-lactam-related"/>
</dbReference>
<comment type="caution">
    <text evidence="2">The sequence shown here is derived from an EMBL/GenBank/DDBJ whole genome shotgun (WGS) entry which is preliminary data.</text>
</comment>
<dbReference type="Gene3D" id="3.40.710.10">
    <property type="entry name" value="DD-peptidase/beta-lactamase superfamily"/>
    <property type="match status" value="1"/>
</dbReference>
<dbReference type="InterPro" id="IPR012338">
    <property type="entry name" value="Beta-lactam/transpept-like"/>
</dbReference>
<dbReference type="RefSeq" id="WP_046347619.1">
    <property type="nucleotide sequence ID" value="NZ_BBWU01000019.1"/>
</dbReference>
<dbReference type="SUPFAM" id="SSF56601">
    <property type="entry name" value="beta-lactamase/transpeptidase-like"/>
    <property type="match status" value="1"/>
</dbReference>
<proteinExistence type="predicted"/>
<dbReference type="PANTHER" id="PTHR46825:SF9">
    <property type="entry name" value="BETA-LACTAMASE-RELATED DOMAIN-CONTAINING PROTEIN"/>
    <property type="match status" value="1"/>
</dbReference>
<evidence type="ECO:0000313" key="2">
    <source>
        <dbReference type="EMBL" id="GAO38787.1"/>
    </source>
</evidence>
<dbReference type="STRING" id="1219043.SCH01S_19_00910"/>
<organism evidence="2 3">
    <name type="scientific">Sphingomonas changbaiensis NBRC 104936</name>
    <dbReference type="NCBI Taxonomy" id="1219043"/>
    <lineage>
        <taxon>Bacteria</taxon>
        <taxon>Pseudomonadati</taxon>
        <taxon>Pseudomonadota</taxon>
        <taxon>Alphaproteobacteria</taxon>
        <taxon>Sphingomonadales</taxon>
        <taxon>Sphingomonadaceae</taxon>
        <taxon>Sphingomonas</taxon>
    </lineage>
</organism>
<evidence type="ECO:0000313" key="3">
    <source>
        <dbReference type="Proteomes" id="UP000033202"/>
    </source>
</evidence>
<dbReference type="AlphaFoldDB" id="A0A0E9MLV8"/>
<dbReference type="PROSITE" id="PS00146">
    <property type="entry name" value="BETA_LACTAMASE_A"/>
    <property type="match status" value="1"/>
</dbReference>
<dbReference type="Pfam" id="PF00144">
    <property type="entry name" value="Beta-lactamase"/>
    <property type="match status" value="1"/>
</dbReference>
<dbReference type="InterPro" id="IPR050491">
    <property type="entry name" value="AmpC-like"/>
</dbReference>
<dbReference type="EMBL" id="BBWU01000019">
    <property type="protein sequence ID" value="GAO38787.1"/>
    <property type="molecule type" value="Genomic_DNA"/>
</dbReference>
<feature type="domain" description="Beta-lactamase-related" evidence="1">
    <location>
        <begin position="31"/>
        <end position="340"/>
    </location>
</feature>
<dbReference type="PANTHER" id="PTHR46825">
    <property type="entry name" value="D-ALANYL-D-ALANINE-CARBOXYPEPTIDASE/ENDOPEPTIDASE AMPH"/>
    <property type="match status" value="1"/>
</dbReference>
<gene>
    <name evidence="2" type="ORF">SCH01S_19_00910</name>
</gene>
<name>A0A0E9MLV8_9SPHN</name>